<feature type="region of interest" description="Disordered" evidence="12">
    <location>
        <begin position="72"/>
        <end position="157"/>
    </location>
</feature>
<feature type="domain" description="CHCH" evidence="13">
    <location>
        <begin position="181"/>
        <end position="216"/>
    </location>
</feature>
<evidence type="ECO:0000256" key="12">
    <source>
        <dbReference type="SAM" id="MobiDB-lite"/>
    </source>
</evidence>
<evidence type="ECO:0000313" key="14">
    <source>
        <dbReference type="EMBL" id="OLL22130.1"/>
    </source>
</evidence>
<dbReference type="PROSITE" id="PS51808">
    <property type="entry name" value="CHCH"/>
    <property type="match status" value="1"/>
</dbReference>
<dbReference type="GO" id="GO:0045041">
    <property type="term" value="P:protein import into mitochondrial intermembrane space"/>
    <property type="evidence" value="ECO:0007669"/>
    <property type="project" value="InterPro"/>
</dbReference>
<feature type="compositionally biased region" description="Polar residues" evidence="12">
    <location>
        <begin position="123"/>
        <end position="133"/>
    </location>
</feature>
<evidence type="ECO:0000256" key="4">
    <source>
        <dbReference type="ARBA" id="ARBA00022448"/>
    </source>
</evidence>
<keyword evidence="8" id="KW-0496">Mitochondrion</keyword>
<dbReference type="GO" id="GO:0005743">
    <property type="term" value="C:mitochondrial inner membrane"/>
    <property type="evidence" value="ECO:0007669"/>
    <property type="project" value="UniProtKB-SubCell"/>
</dbReference>
<feature type="compositionally biased region" description="Polar residues" evidence="12">
    <location>
        <begin position="74"/>
        <end position="92"/>
    </location>
</feature>
<evidence type="ECO:0000256" key="10">
    <source>
        <dbReference type="ARBA" id="ARBA00023284"/>
    </source>
</evidence>
<dbReference type="PANTHER" id="PTHR21622:SF0">
    <property type="entry name" value="COILED-COIL-HELIX-COILED-COIL-HELIX DOMAIN CONTAINING 4"/>
    <property type="match status" value="1"/>
</dbReference>
<feature type="compositionally biased region" description="Basic and acidic residues" evidence="12">
    <location>
        <begin position="261"/>
        <end position="283"/>
    </location>
</feature>
<feature type="compositionally biased region" description="Basic and acidic residues" evidence="12">
    <location>
        <begin position="233"/>
        <end position="251"/>
    </location>
</feature>
<evidence type="ECO:0000313" key="15">
    <source>
        <dbReference type="Proteomes" id="UP000186594"/>
    </source>
</evidence>
<dbReference type="GO" id="GO:0005758">
    <property type="term" value="C:mitochondrial intermembrane space"/>
    <property type="evidence" value="ECO:0007669"/>
    <property type="project" value="TreeGrafter"/>
</dbReference>
<dbReference type="Gene3D" id="1.10.287.2900">
    <property type="match status" value="1"/>
</dbReference>
<dbReference type="PANTHER" id="PTHR21622">
    <property type="entry name" value="COILED-COIL-HELIX-COILED-COIL-HELIX DOMAIN CONTAINING 4"/>
    <property type="match status" value="1"/>
</dbReference>
<feature type="compositionally biased region" description="Basic and acidic residues" evidence="12">
    <location>
        <begin position="93"/>
        <end position="122"/>
    </location>
</feature>
<proteinExistence type="predicted"/>
<evidence type="ECO:0000256" key="11">
    <source>
        <dbReference type="ARBA" id="ARBA00033150"/>
    </source>
</evidence>
<reference evidence="14 15" key="1">
    <citation type="submission" date="2016-04" db="EMBL/GenBank/DDBJ databases">
        <title>Evolutionary innovation and constraint leading to complex multicellularity in the Ascomycota.</title>
        <authorList>
            <person name="Cisse O."/>
            <person name="Nguyen A."/>
            <person name="Hewitt D.A."/>
            <person name="Jedd G."/>
            <person name="Stajich J.E."/>
        </authorList>
    </citation>
    <scope>NUCLEOTIDE SEQUENCE [LARGE SCALE GENOMIC DNA]</scope>
    <source>
        <strain evidence="14 15">DAH-3</strain>
    </source>
</reference>
<evidence type="ECO:0000256" key="6">
    <source>
        <dbReference type="ARBA" id="ARBA00023002"/>
    </source>
</evidence>
<gene>
    <name evidence="14" type="ORF">NEOLI_003937</name>
</gene>
<evidence type="ECO:0000259" key="13">
    <source>
        <dbReference type="Pfam" id="PF06747"/>
    </source>
</evidence>
<name>A0A1U7LHJ5_NEOID</name>
<evidence type="ECO:0000256" key="5">
    <source>
        <dbReference type="ARBA" id="ARBA00022927"/>
    </source>
</evidence>
<organism evidence="14 15">
    <name type="scientific">Neolecta irregularis (strain DAH-3)</name>
    <dbReference type="NCBI Taxonomy" id="1198029"/>
    <lineage>
        <taxon>Eukaryota</taxon>
        <taxon>Fungi</taxon>
        <taxon>Dikarya</taxon>
        <taxon>Ascomycota</taxon>
        <taxon>Taphrinomycotina</taxon>
        <taxon>Neolectales</taxon>
        <taxon>Neolectaceae</taxon>
        <taxon>Neolecta</taxon>
    </lineage>
</organism>
<keyword evidence="9" id="KW-1015">Disulfide bond</keyword>
<evidence type="ECO:0000256" key="8">
    <source>
        <dbReference type="ARBA" id="ARBA00023128"/>
    </source>
</evidence>
<sequence length="322" mass="35369">MFRTSLRKSSSASMSKIIRMSHSATTASPTRSKFLTFVALTTLAVSYQLYSAAPIRLDAKDQGVSHPVKPIASKASTLAQKRSGPEASTTKDPASKSRSDREKSQEASKGDEPIKKAQDHTANETGQNSGNASNKKDVISQEQPQQGLGQEDEGQDGAYNEVTGEINWDCPCLGGMAHGPCGEEFKEAFSCFVYSKTEPKGSECIEKFKSMQDCFKEHPDIYSDQFDDDNAEEQSKDEMETFEHPAEKEDAMPNQPTTKAQSKEEKRQPKDNKSGTSKSEKMTQRRGPTSSDPGSQEELDNKQIKTMPEESSAAKKVSKSKN</sequence>
<evidence type="ECO:0000256" key="3">
    <source>
        <dbReference type="ARBA" id="ARBA00013714"/>
    </source>
</evidence>
<dbReference type="STRING" id="1198029.A0A1U7LHJ5"/>
<evidence type="ECO:0000256" key="7">
    <source>
        <dbReference type="ARBA" id="ARBA00023010"/>
    </source>
</evidence>
<keyword evidence="15" id="KW-1185">Reference proteome</keyword>
<keyword evidence="6" id="KW-0560">Oxidoreductase</keyword>
<keyword evidence="7" id="KW-0811">Translocation</keyword>
<comment type="cofactor">
    <cofactor evidence="1">
        <name>Cu(2+)</name>
        <dbReference type="ChEBI" id="CHEBI:29036"/>
    </cofactor>
</comment>
<dbReference type="Proteomes" id="UP000186594">
    <property type="component" value="Unassembled WGS sequence"/>
</dbReference>
<dbReference type="AlphaFoldDB" id="A0A1U7LHJ5"/>
<dbReference type="InterPro" id="IPR010625">
    <property type="entry name" value="CHCH"/>
</dbReference>
<keyword evidence="5" id="KW-0653">Protein transport</keyword>
<dbReference type="Pfam" id="PF06747">
    <property type="entry name" value="CHCH"/>
    <property type="match status" value="1"/>
</dbReference>
<dbReference type="InterPro" id="IPR039289">
    <property type="entry name" value="CHCHD4"/>
</dbReference>
<feature type="region of interest" description="Disordered" evidence="12">
    <location>
        <begin position="220"/>
        <end position="322"/>
    </location>
</feature>
<evidence type="ECO:0000256" key="9">
    <source>
        <dbReference type="ARBA" id="ARBA00023157"/>
    </source>
</evidence>
<dbReference type="GO" id="GO:0015035">
    <property type="term" value="F:protein-disulfide reductase activity"/>
    <property type="evidence" value="ECO:0007669"/>
    <property type="project" value="InterPro"/>
</dbReference>
<accession>A0A1U7LHJ5</accession>
<evidence type="ECO:0000256" key="2">
    <source>
        <dbReference type="ARBA" id="ARBA00004164"/>
    </source>
</evidence>
<protein>
    <recommendedName>
        <fullName evidence="3">Mitochondrial intermembrane space import and assembly protein 40</fullName>
    </recommendedName>
    <alternativeName>
        <fullName evidence="11">Mitochondrial import inner membrane translocase TIM40</fullName>
    </alternativeName>
</protein>
<evidence type="ECO:0000256" key="1">
    <source>
        <dbReference type="ARBA" id="ARBA00001973"/>
    </source>
</evidence>
<comment type="caution">
    <text evidence="14">The sequence shown here is derived from an EMBL/GenBank/DDBJ whole genome shotgun (WGS) entry which is preliminary data.</text>
</comment>
<dbReference type="EMBL" id="LXFE01003878">
    <property type="protein sequence ID" value="OLL22130.1"/>
    <property type="molecule type" value="Genomic_DNA"/>
</dbReference>
<keyword evidence="10" id="KW-0676">Redox-active center</keyword>
<dbReference type="OrthoDB" id="7481291at2759"/>
<keyword evidence="4" id="KW-0813">Transport</keyword>
<comment type="subcellular location">
    <subcellularLocation>
        <location evidence="2">Mitochondrion inner membrane</location>
        <topology evidence="2">Single-pass type II membrane protein</topology>
        <orientation evidence="2">Intermembrane side</orientation>
    </subcellularLocation>
</comment>